<dbReference type="Gene3D" id="3.40.50.300">
    <property type="entry name" value="P-loop containing nucleotide triphosphate hydrolases"/>
    <property type="match status" value="1"/>
</dbReference>
<accession>A0AAE5A9V9</accession>
<dbReference type="EMBL" id="JAWLUP010000172">
    <property type="protein sequence ID" value="MDV7268538.1"/>
    <property type="molecule type" value="Genomic_DNA"/>
</dbReference>
<dbReference type="PROSITE" id="PS00211">
    <property type="entry name" value="ABC_TRANSPORTER_1"/>
    <property type="match status" value="1"/>
</dbReference>
<keyword evidence="4 7" id="KW-0067">ATP-binding</keyword>
<evidence type="ECO:0000256" key="4">
    <source>
        <dbReference type="ARBA" id="ARBA00022840"/>
    </source>
</evidence>
<dbReference type="CDD" id="cd03224">
    <property type="entry name" value="ABC_TM1139_LivF_branched"/>
    <property type="match status" value="1"/>
</dbReference>
<dbReference type="PROSITE" id="PS50893">
    <property type="entry name" value="ABC_TRANSPORTER_2"/>
    <property type="match status" value="1"/>
</dbReference>
<feature type="domain" description="ABC transporter" evidence="6">
    <location>
        <begin position="6"/>
        <end position="233"/>
    </location>
</feature>
<dbReference type="PANTHER" id="PTHR43820">
    <property type="entry name" value="HIGH-AFFINITY BRANCHED-CHAIN AMINO ACID TRANSPORT ATP-BINDING PROTEIN LIVF"/>
    <property type="match status" value="1"/>
</dbReference>
<name>A0AAE5A9V9_9NOCA</name>
<keyword evidence="2" id="KW-0813">Transport</keyword>
<dbReference type="GO" id="GO:0015658">
    <property type="term" value="F:branched-chain amino acid transmembrane transporter activity"/>
    <property type="evidence" value="ECO:0007669"/>
    <property type="project" value="TreeGrafter"/>
</dbReference>
<gene>
    <name evidence="7" type="ORF">R4315_28895</name>
</gene>
<dbReference type="InterPro" id="IPR027417">
    <property type="entry name" value="P-loop_NTPase"/>
</dbReference>
<comment type="similarity">
    <text evidence="1">Belongs to the ABC transporter superfamily.</text>
</comment>
<dbReference type="AlphaFoldDB" id="A0AAE5A9V9"/>
<dbReference type="InterPro" id="IPR017871">
    <property type="entry name" value="ABC_transporter-like_CS"/>
</dbReference>
<reference evidence="7" key="1">
    <citation type="submission" date="2023-10" db="EMBL/GenBank/DDBJ databases">
        <title>Development of a sustainable strategy for remediation of hydrocarbon-contaminated territories based on the waste exchange concept.</title>
        <authorList>
            <person name="Krivoruchko A."/>
        </authorList>
    </citation>
    <scope>NUCLEOTIDE SEQUENCE</scope>
    <source>
        <strain evidence="7">IEGM 68</strain>
    </source>
</reference>
<evidence type="ECO:0000256" key="2">
    <source>
        <dbReference type="ARBA" id="ARBA00022448"/>
    </source>
</evidence>
<dbReference type="GO" id="GO:0015807">
    <property type="term" value="P:L-amino acid transport"/>
    <property type="evidence" value="ECO:0007669"/>
    <property type="project" value="TreeGrafter"/>
</dbReference>
<dbReference type="InterPro" id="IPR003593">
    <property type="entry name" value="AAA+_ATPase"/>
</dbReference>
<dbReference type="SMART" id="SM00382">
    <property type="entry name" value="AAA"/>
    <property type="match status" value="1"/>
</dbReference>
<evidence type="ECO:0000256" key="3">
    <source>
        <dbReference type="ARBA" id="ARBA00022741"/>
    </source>
</evidence>
<dbReference type="InterPro" id="IPR052156">
    <property type="entry name" value="BCAA_Transport_ATP-bd_LivF"/>
</dbReference>
<keyword evidence="5" id="KW-0029">Amino-acid transport</keyword>
<comment type="caution">
    <text evidence="7">The sequence shown here is derived from an EMBL/GenBank/DDBJ whole genome shotgun (WGS) entry which is preliminary data.</text>
</comment>
<evidence type="ECO:0000256" key="1">
    <source>
        <dbReference type="ARBA" id="ARBA00005417"/>
    </source>
</evidence>
<dbReference type="PANTHER" id="PTHR43820:SF4">
    <property type="entry name" value="HIGH-AFFINITY BRANCHED-CHAIN AMINO ACID TRANSPORT ATP-BINDING PROTEIN LIVF"/>
    <property type="match status" value="1"/>
</dbReference>
<dbReference type="GO" id="GO:0016887">
    <property type="term" value="F:ATP hydrolysis activity"/>
    <property type="evidence" value="ECO:0007669"/>
    <property type="project" value="InterPro"/>
</dbReference>
<dbReference type="Proteomes" id="UP001185863">
    <property type="component" value="Unassembled WGS sequence"/>
</dbReference>
<sequence>MTTPTLQVTGLSAGYGKLTVLRDANVTVEPGSVVALLGPNGAGKSTLLAAIGGVLTPTSGSVRLGKADITSHRPATRAAAGICLIPEGRGIFPGLSVRENLLLAVDGSLSDQYALALETFPEIGRRMDAKAGSLSGGQQQMVALARAFLPRSSVIILDEVSMGLAPLVIDQIFDALDVLRESGKSILLVEQYVGRALGSADVVHLIDRGRVSGPIDPSSLNGDELMSRYLGIEIATELKESTAEENV</sequence>
<dbReference type="SUPFAM" id="SSF52540">
    <property type="entry name" value="P-loop containing nucleoside triphosphate hydrolases"/>
    <property type="match status" value="1"/>
</dbReference>
<proteinExistence type="inferred from homology"/>
<dbReference type="GO" id="GO:0005524">
    <property type="term" value="F:ATP binding"/>
    <property type="evidence" value="ECO:0007669"/>
    <property type="project" value="UniProtKB-KW"/>
</dbReference>
<evidence type="ECO:0000313" key="8">
    <source>
        <dbReference type="Proteomes" id="UP001185863"/>
    </source>
</evidence>
<dbReference type="RefSeq" id="WP_317745065.1">
    <property type="nucleotide sequence ID" value="NZ_JAWLUP010000172.1"/>
</dbReference>
<protein>
    <submittedName>
        <fullName evidence="7">ABC transporter ATP-binding protein</fullName>
    </submittedName>
</protein>
<evidence type="ECO:0000256" key="5">
    <source>
        <dbReference type="ARBA" id="ARBA00022970"/>
    </source>
</evidence>
<keyword evidence="3" id="KW-0547">Nucleotide-binding</keyword>
<dbReference type="InterPro" id="IPR003439">
    <property type="entry name" value="ABC_transporter-like_ATP-bd"/>
</dbReference>
<evidence type="ECO:0000259" key="6">
    <source>
        <dbReference type="PROSITE" id="PS50893"/>
    </source>
</evidence>
<dbReference type="Pfam" id="PF00005">
    <property type="entry name" value="ABC_tran"/>
    <property type="match status" value="1"/>
</dbReference>
<evidence type="ECO:0000313" key="7">
    <source>
        <dbReference type="EMBL" id="MDV7268538.1"/>
    </source>
</evidence>
<organism evidence="7 8">
    <name type="scientific">Rhodococcus oxybenzonivorans</name>
    <dbReference type="NCBI Taxonomy" id="1990687"/>
    <lineage>
        <taxon>Bacteria</taxon>
        <taxon>Bacillati</taxon>
        <taxon>Actinomycetota</taxon>
        <taxon>Actinomycetes</taxon>
        <taxon>Mycobacteriales</taxon>
        <taxon>Nocardiaceae</taxon>
        <taxon>Rhodococcus</taxon>
    </lineage>
</organism>